<accession>A0ACB8FNP5</accession>
<proteinExistence type="predicted"/>
<reference evidence="1" key="1">
    <citation type="submission" date="2021-08" db="EMBL/GenBank/DDBJ databases">
        <title>The first chromosome-level gecko genome reveals the dynamic sex chromosomes of Neotropical dwarf geckos (Sphaerodactylidae: Sphaerodactylus).</title>
        <authorList>
            <person name="Pinto B.J."/>
            <person name="Keating S.E."/>
            <person name="Gamble T."/>
        </authorList>
    </citation>
    <scope>NUCLEOTIDE SEQUENCE</scope>
    <source>
        <strain evidence="1">TG3544</strain>
    </source>
</reference>
<protein>
    <submittedName>
        <fullName evidence="1">Uncharacterized protein</fullName>
    </submittedName>
</protein>
<gene>
    <name evidence="1" type="ORF">K3G42_013196</name>
</gene>
<evidence type="ECO:0000313" key="1">
    <source>
        <dbReference type="EMBL" id="KAH8006786.1"/>
    </source>
</evidence>
<dbReference type="Proteomes" id="UP000827872">
    <property type="component" value="Linkage Group LG06"/>
</dbReference>
<keyword evidence="2" id="KW-1185">Reference proteome</keyword>
<comment type="caution">
    <text evidence="1">The sequence shown here is derived from an EMBL/GenBank/DDBJ whole genome shotgun (WGS) entry which is preliminary data.</text>
</comment>
<organism evidence="1 2">
    <name type="scientific">Sphaerodactylus townsendi</name>
    <dbReference type="NCBI Taxonomy" id="933632"/>
    <lineage>
        <taxon>Eukaryota</taxon>
        <taxon>Metazoa</taxon>
        <taxon>Chordata</taxon>
        <taxon>Craniata</taxon>
        <taxon>Vertebrata</taxon>
        <taxon>Euteleostomi</taxon>
        <taxon>Lepidosauria</taxon>
        <taxon>Squamata</taxon>
        <taxon>Bifurcata</taxon>
        <taxon>Gekkota</taxon>
        <taxon>Sphaerodactylidae</taxon>
        <taxon>Sphaerodactylus</taxon>
    </lineage>
</organism>
<name>A0ACB8FNP5_9SAUR</name>
<evidence type="ECO:0000313" key="2">
    <source>
        <dbReference type="Proteomes" id="UP000827872"/>
    </source>
</evidence>
<sequence>MDGTELDGSGEQEMDGTELDGSGAEVPRQCCRAAAGGDPELGEATGKEGAAAAAMEEPAGKHASKGTAASDIAAAAAAAQELKKKQQGVKRHHHKHNLKHRYELQETLGKGTYGKVKRAIERFSGRVSI</sequence>
<dbReference type="EMBL" id="CM037619">
    <property type="protein sequence ID" value="KAH8006786.1"/>
    <property type="molecule type" value="Genomic_DNA"/>
</dbReference>